<evidence type="ECO:0000313" key="3">
    <source>
        <dbReference type="EMBL" id="SVD25974.1"/>
    </source>
</evidence>
<reference evidence="3" key="1">
    <citation type="submission" date="2018-05" db="EMBL/GenBank/DDBJ databases">
        <authorList>
            <person name="Lanie J.A."/>
            <person name="Ng W.-L."/>
            <person name="Kazmierczak K.M."/>
            <person name="Andrzejewski T.M."/>
            <person name="Davidsen T.M."/>
            <person name="Wayne K.J."/>
            <person name="Tettelin H."/>
            <person name="Glass J.I."/>
            <person name="Rusch D."/>
            <person name="Podicherti R."/>
            <person name="Tsui H.-C.T."/>
            <person name="Winkler M.E."/>
        </authorList>
    </citation>
    <scope>NUCLEOTIDE SEQUENCE</scope>
</reference>
<evidence type="ECO:0000259" key="2">
    <source>
        <dbReference type="Pfam" id="PF21138"/>
    </source>
</evidence>
<proteinExistence type="predicted"/>
<evidence type="ECO:0000256" key="1">
    <source>
        <dbReference type="SAM" id="MobiDB-lite"/>
    </source>
</evidence>
<dbReference type="InterPro" id="IPR048761">
    <property type="entry name" value="SMUBP-2_HCS1_1B"/>
</dbReference>
<dbReference type="GO" id="GO:0003723">
    <property type="term" value="F:RNA binding"/>
    <property type="evidence" value="ECO:0007669"/>
    <property type="project" value="InterPro"/>
</dbReference>
<accession>A0A382TV89</accession>
<feature type="region of interest" description="Disordered" evidence="1">
    <location>
        <begin position="1"/>
        <end position="22"/>
    </location>
</feature>
<dbReference type="AlphaFoldDB" id="A0A382TV89"/>
<feature type="domain" description="Helicase SMUBP-2/HCS1 1B" evidence="2">
    <location>
        <begin position="38"/>
        <end position="143"/>
    </location>
</feature>
<dbReference type="EMBL" id="UINC01139433">
    <property type="protein sequence ID" value="SVD25974.1"/>
    <property type="molecule type" value="Genomic_DNA"/>
</dbReference>
<dbReference type="Gene3D" id="2.40.30.270">
    <property type="match status" value="1"/>
</dbReference>
<organism evidence="3">
    <name type="scientific">marine metagenome</name>
    <dbReference type="NCBI Taxonomy" id="408172"/>
    <lineage>
        <taxon>unclassified sequences</taxon>
        <taxon>metagenomes</taxon>
        <taxon>ecological metagenomes</taxon>
    </lineage>
</organism>
<gene>
    <name evidence="3" type="ORF">METZ01_LOCUS378828</name>
</gene>
<protein>
    <recommendedName>
        <fullName evidence="2">Helicase SMUBP-2/HCS1 1B domain-containing protein</fullName>
    </recommendedName>
</protein>
<feature type="non-terminal residue" evidence="3">
    <location>
        <position position="185"/>
    </location>
</feature>
<name>A0A382TV89_9ZZZZ</name>
<sequence>MSKGNVRRMGPGKPHRDSIPENQIHWRRSQDHLKLFSTLTFWELEDEMEMMEERWNSWSNKRLAAAGVSLFNLNGRMNGRFFGDPIIAFTSDSEGRLPWHGFSHGDIVILSRSNPSEKRGMEGIVLDRNRKRLRIVFKDKPEDLRKGRWRLDKGANRVAHDRMQMALNSFHDEEEMGTPLRDLLL</sequence>
<dbReference type="Pfam" id="PF21138">
    <property type="entry name" value="SMUBP-2_HCS1_1B"/>
    <property type="match status" value="1"/>
</dbReference>